<dbReference type="PANTHER" id="PTHR42776:SF27">
    <property type="entry name" value="DIPEPTIDYL PEPTIDASE FAMILY MEMBER 6"/>
    <property type="match status" value="1"/>
</dbReference>
<dbReference type="Proteomes" id="UP000006008">
    <property type="component" value="Unassembled WGS sequence"/>
</dbReference>
<evidence type="ECO:0000256" key="1">
    <source>
        <dbReference type="ARBA" id="ARBA00022801"/>
    </source>
</evidence>
<proteinExistence type="predicted"/>
<accession>G5H8V8</accession>
<dbReference type="SUPFAM" id="SSF69304">
    <property type="entry name" value="Tricorn protease N-terminal domain"/>
    <property type="match status" value="1"/>
</dbReference>
<keyword evidence="5" id="KW-1185">Reference proteome</keyword>
<dbReference type="GO" id="GO:0004252">
    <property type="term" value="F:serine-type endopeptidase activity"/>
    <property type="evidence" value="ECO:0007669"/>
    <property type="project" value="TreeGrafter"/>
</dbReference>
<sequence length="930" mass="105064">MNLKSLWILVLACVATTLSAQKKPLDQSAYDGWKSIVSPKVSENGDWICYAITPQRGDALLEFYNAGTKQTTRIERGGSPAWFNNDTWATFKIAVPFAKVRQAKIDKVKADKMPKDTFAVMNLAEMKVVKLPGAKELKTSAKGALYAYTYEVTPVKDTTVKDSAAKGNKTPGKYDRLVVVDVRTGDSTVVDSVKNFTVAENGRSVLYTREADSLKAVYVYTVDPKRGVLQRELWSSKLGAVSPSLVLDRSGEQGAFLVTADTVKHALYDLYYFSTTDLKPRQVADAQIIGLPGGYAVSRFGNLSFNHEGNRLQFGIAPKPKEVPKDTLPADEKFSLDVWSYRDTMLMPTQLVNKKKIEEASYPAVYFPKENRAVALGDKDLPSVSFAENGDAPYAIGTTRLPYSLYTEPEIQMFDPSDSYLIELKTGKRTLLRKKGYGGMYLSPSAKYAAYYNLPDSSWYSIDTKTLKHTRLTADIPYPLYNVDDDHPGTPPLYGMYGWTKGDEMMLIPDQFDLWLVDPSGKKASRNLTKIGRETNTQFKFVNQSRTEGKSAVDMTRPMMFLSFNRGNKENGYYTLRPGQAIQKLVEGPYIYAIAGFARKGDRLIYTRENFNEFRDLWTSNERFGDSLKLTNANPQQADYKWGSVELFKWTDFNGNECEGLLHFPEDYDPSKPYPTIVYFYEVQTFLKYRYNTPSPSRSIINPVYCTSNDYIVFIPDIKYRDGFPAKSCYDVVVSGTMALIDRGIADKNRIGLQGQSWGGYQTAHLVTQTDLYACSAPGAAVTNMISAYGGIRYESGFSRASQYETGQSRIGATPWQRRDLYIENSPVFFADRVKTPQLLRHDDNDGAVPWTQSIEYYIALRRLGKPVWLLNYNGEPHNLASRAASMDWDKRMYQFFDHYLKGAPMPRWMKEGISVTEKGIDQKYELVTE</sequence>
<dbReference type="eggNOG" id="COG1506">
    <property type="taxonomic scope" value="Bacteria"/>
</dbReference>
<dbReference type="Gene3D" id="3.40.50.1820">
    <property type="entry name" value="alpha/beta hydrolase"/>
    <property type="match status" value="1"/>
</dbReference>
<dbReference type="AlphaFoldDB" id="G5H8V8"/>
<dbReference type="InterPro" id="IPR029058">
    <property type="entry name" value="AB_hydrolase_fold"/>
</dbReference>
<comment type="caution">
    <text evidence="4">The sequence shown here is derived from an EMBL/GenBank/DDBJ whole genome shotgun (WGS) entry which is preliminary data.</text>
</comment>
<organism evidence="4 5">
    <name type="scientific">Alistipes indistinctus YIT 12060</name>
    <dbReference type="NCBI Taxonomy" id="742725"/>
    <lineage>
        <taxon>Bacteria</taxon>
        <taxon>Pseudomonadati</taxon>
        <taxon>Bacteroidota</taxon>
        <taxon>Bacteroidia</taxon>
        <taxon>Bacteroidales</taxon>
        <taxon>Rikenellaceae</taxon>
        <taxon>Alistipes</taxon>
    </lineage>
</organism>
<reference evidence="4 5" key="1">
    <citation type="submission" date="2011-08" db="EMBL/GenBank/DDBJ databases">
        <title>The Genome Sequence of Alistipes indistinctus YIT 12060.</title>
        <authorList>
            <consortium name="The Broad Institute Genome Sequencing Platform"/>
            <person name="Earl A."/>
            <person name="Ward D."/>
            <person name="Feldgarden M."/>
            <person name="Gevers D."/>
            <person name="Morotomi M."/>
            <person name="Young S.K."/>
            <person name="Zeng Q."/>
            <person name="Gargeya S."/>
            <person name="Fitzgerald M."/>
            <person name="Haas B."/>
            <person name="Abouelleil A."/>
            <person name="Alvarado L."/>
            <person name="Arachchi H.M."/>
            <person name="Berlin A."/>
            <person name="Brown A."/>
            <person name="Chapman S.B."/>
            <person name="Chen Z."/>
            <person name="Dunbar C."/>
            <person name="Freedman E."/>
            <person name="Gearin G."/>
            <person name="Gellesch M."/>
            <person name="Goldberg J."/>
            <person name="Griggs A."/>
            <person name="Gujja S."/>
            <person name="Heiman D."/>
            <person name="Howarth C."/>
            <person name="Larson L."/>
            <person name="Lui A."/>
            <person name="MacDonald P.J.P."/>
            <person name="Montmayeur A."/>
            <person name="Murphy C."/>
            <person name="Neiman D."/>
            <person name="Pearson M."/>
            <person name="Priest M."/>
            <person name="Roberts A."/>
            <person name="Saif S."/>
            <person name="Shea T."/>
            <person name="Shenoy N."/>
            <person name="Sisk P."/>
            <person name="Stolte C."/>
            <person name="Sykes S."/>
            <person name="Wortman J."/>
            <person name="Nusbaum C."/>
            <person name="Birren B."/>
        </authorList>
    </citation>
    <scope>NUCLEOTIDE SEQUENCE [LARGE SCALE GENOMIC DNA]</scope>
    <source>
        <strain evidence="4 5">YIT 12060</strain>
    </source>
</reference>
<evidence type="ECO:0000256" key="2">
    <source>
        <dbReference type="SAM" id="SignalP"/>
    </source>
</evidence>
<feature type="chain" id="PRO_5003477943" description="Peptidase S9 prolyl oligopeptidase catalytic domain-containing protein" evidence="2">
    <location>
        <begin position="21"/>
        <end position="930"/>
    </location>
</feature>
<dbReference type="RefSeq" id="WP_009134850.1">
    <property type="nucleotide sequence ID" value="NZ_CP102250.1"/>
</dbReference>
<dbReference type="OrthoDB" id="9812921at2"/>
<dbReference type="GeneID" id="92814931"/>
<dbReference type="EMBL" id="ADLD01000013">
    <property type="protein sequence ID" value="EHB91995.1"/>
    <property type="molecule type" value="Genomic_DNA"/>
</dbReference>
<evidence type="ECO:0000313" key="5">
    <source>
        <dbReference type="Proteomes" id="UP000006008"/>
    </source>
</evidence>
<dbReference type="SUPFAM" id="SSF53474">
    <property type="entry name" value="alpha/beta-Hydrolases"/>
    <property type="match status" value="1"/>
</dbReference>
<dbReference type="PATRIC" id="fig|742725.3.peg.2141"/>
<dbReference type="GO" id="GO:0006508">
    <property type="term" value="P:proteolysis"/>
    <property type="evidence" value="ECO:0007669"/>
    <property type="project" value="InterPro"/>
</dbReference>
<dbReference type="InterPro" id="IPR001375">
    <property type="entry name" value="Peptidase_S9_cat"/>
</dbReference>
<evidence type="ECO:0000259" key="3">
    <source>
        <dbReference type="Pfam" id="PF00326"/>
    </source>
</evidence>
<dbReference type="Pfam" id="PF00326">
    <property type="entry name" value="Peptidase_S9"/>
    <property type="match status" value="1"/>
</dbReference>
<keyword evidence="2" id="KW-0732">Signal</keyword>
<evidence type="ECO:0000313" key="4">
    <source>
        <dbReference type="EMBL" id="EHB91995.1"/>
    </source>
</evidence>
<name>G5H8V8_9BACT</name>
<feature type="signal peptide" evidence="2">
    <location>
        <begin position="1"/>
        <end position="20"/>
    </location>
</feature>
<feature type="domain" description="Peptidase S9 prolyl oligopeptidase catalytic" evidence="3">
    <location>
        <begin position="728"/>
        <end position="903"/>
    </location>
</feature>
<dbReference type="PANTHER" id="PTHR42776">
    <property type="entry name" value="SERINE PEPTIDASE S9 FAMILY MEMBER"/>
    <property type="match status" value="1"/>
</dbReference>
<protein>
    <recommendedName>
        <fullName evidence="3">Peptidase S9 prolyl oligopeptidase catalytic domain-containing protein</fullName>
    </recommendedName>
</protein>
<gene>
    <name evidence="4" type="ORF">HMPREF9450_02044</name>
</gene>
<dbReference type="STRING" id="742725.HMPREF9450_02044"/>
<dbReference type="HOGENOM" id="CLU_014586_0_0_10"/>
<keyword evidence="1" id="KW-0378">Hydrolase</keyword>